<evidence type="ECO:0000313" key="3">
    <source>
        <dbReference type="EMBL" id="EFY93654.1"/>
    </source>
</evidence>
<keyword evidence="2" id="KW-0812">Transmembrane</keyword>
<dbReference type="OrthoDB" id="3357002at2759"/>
<protein>
    <submittedName>
        <fullName evidence="3">Uncharacterized protein</fullName>
    </submittedName>
</protein>
<proteinExistence type="predicted"/>
<keyword evidence="2" id="KW-0472">Membrane</keyword>
<dbReference type="KEGG" id="maw:19244456"/>
<evidence type="ECO:0000256" key="1">
    <source>
        <dbReference type="SAM" id="MobiDB-lite"/>
    </source>
</evidence>
<name>E9DQX6_METAQ</name>
<organism evidence="4">
    <name type="scientific">Metarhizium acridum (strain CQMa 102)</name>
    <dbReference type="NCBI Taxonomy" id="655827"/>
    <lineage>
        <taxon>Eukaryota</taxon>
        <taxon>Fungi</taxon>
        <taxon>Dikarya</taxon>
        <taxon>Ascomycota</taxon>
        <taxon>Pezizomycotina</taxon>
        <taxon>Sordariomycetes</taxon>
        <taxon>Hypocreomycetidae</taxon>
        <taxon>Hypocreales</taxon>
        <taxon>Clavicipitaceae</taxon>
        <taxon>Metarhizium</taxon>
    </lineage>
</organism>
<evidence type="ECO:0000313" key="4">
    <source>
        <dbReference type="Proteomes" id="UP000002499"/>
    </source>
</evidence>
<dbReference type="RefSeq" id="XP_007806485.1">
    <property type="nucleotide sequence ID" value="XM_007808294.1"/>
</dbReference>
<accession>E9DQX6</accession>
<dbReference type="EMBL" id="GL698470">
    <property type="protein sequence ID" value="EFY93654.1"/>
    <property type="molecule type" value="Genomic_DNA"/>
</dbReference>
<dbReference type="AlphaFoldDB" id="E9DQX6"/>
<keyword evidence="4" id="KW-1185">Reference proteome</keyword>
<gene>
    <name evidence="3" type="ORF">MAC_00145</name>
</gene>
<sequence length="157" mass="17962">MLREYSKATLYTTQFMLGYLTVVVYAFFRIDQIYQLTTFPMGQVDQETTLGMEAPSVGYGQWPPEDIERENGKLGVRYDILTSRGMNKKGPVFALLYPASSDQPFAYGDKELSQVPPEYEDGSLLPRPRRVSRMDNFTGSAYPERPPRSERTTMFMA</sequence>
<dbReference type="HOGENOM" id="CLU_1678312_0_0_1"/>
<dbReference type="InParanoid" id="E9DQX6"/>
<feature type="region of interest" description="Disordered" evidence="1">
    <location>
        <begin position="112"/>
        <end position="157"/>
    </location>
</feature>
<dbReference type="GeneID" id="19244456"/>
<dbReference type="Proteomes" id="UP000002499">
    <property type="component" value="Unassembled WGS sequence"/>
</dbReference>
<evidence type="ECO:0000256" key="2">
    <source>
        <dbReference type="SAM" id="Phobius"/>
    </source>
</evidence>
<reference evidence="3 4" key="1">
    <citation type="journal article" date="2011" name="PLoS Genet.">
        <title>Genome sequencing and comparative transcriptomics of the model entomopathogenic fungi Metarhizium anisopliae and M. acridum.</title>
        <authorList>
            <person name="Gao Q."/>
            <person name="Jin K."/>
            <person name="Ying S.H."/>
            <person name="Zhang Y."/>
            <person name="Xiao G."/>
            <person name="Shang Y."/>
            <person name="Duan Z."/>
            <person name="Hu X."/>
            <person name="Xie X.Q."/>
            <person name="Zhou G."/>
            <person name="Peng G."/>
            <person name="Luo Z."/>
            <person name="Huang W."/>
            <person name="Wang B."/>
            <person name="Fang W."/>
            <person name="Wang S."/>
            <person name="Zhong Y."/>
            <person name="Ma L.J."/>
            <person name="St Leger R.J."/>
            <person name="Zhao G.P."/>
            <person name="Pei Y."/>
            <person name="Feng M.G."/>
            <person name="Xia Y."/>
            <person name="Wang C."/>
        </authorList>
    </citation>
    <scope>NUCLEOTIDE SEQUENCE [LARGE SCALE GENOMIC DNA]</scope>
    <source>
        <strain evidence="3 4">CQMa 102</strain>
    </source>
</reference>
<dbReference type="eggNOG" id="ENOG502RVB6">
    <property type="taxonomic scope" value="Eukaryota"/>
</dbReference>
<feature type="transmembrane region" description="Helical" evidence="2">
    <location>
        <begin position="9"/>
        <end position="28"/>
    </location>
</feature>
<keyword evidence="2" id="KW-1133">Transmembrane helix</keyword>